<dbReference type="OrthoDB" id="9798454at2"/>
<organism evidence="4 5">
    <name type="scientific">Bifidobacterium [indicum] DSM 20214 = LMG 11587</name>
    <dbReference type="NCBI Taxonomy" id="1341694"/>
    <lineage>
        <taxon>Bacteria</taxon>
        <taxon>Bacillati</taxon>
        <taxon>Actinomycetota</taxon>
        <taxon>Actinomycetes</taxon>
        <taxon>Bifidobacteriales</taxon>
        <taxon>Bifidobacteriaceae</taxon>
        <taxon>Bifidobacterium</taxon>
    </lineage>
</organism>
<dbReference type="InterPro" id="IPR003680">
    <property type="entry name" value="Flavodoxin_fold"/>
</dbReference>
<dbReference type="InterPro" id="IPR029039">
    <property type="entry name" value="Flavoprotein-like_sf"/>
</dbReference>
<comment type="similarity">
    <text evidence="1">Belongs to the NAD(P)H dehydrogenase (quinone) family.</text>
</comment>
<evidence type="ECO:0000313" key="5">
    <source>
        <dbReference type="Proteomes" id="UP000028569"/>
    </source>
</evidence>
<name>A0A087VUC0_9BIFI</name>
<proteinExistence type="inferred from homology"/>
<dbReference type="InterPro" id="IPR051545">
    <property type="entry name" value="NAD(P)H_dehydrogenase_qn"/>
</dbReference>
<dbReference type="Proteomes" id="UP000028569">
    <property type="component" value="Chromosome"/>
</dbReference>
<dbReference type="GO" id="GO:0003955">
    <property type="term" value="F:NAD(P)H dehydrogenase (quinone) activity"/>
    <property type="evidence" value="ECO:0007669"/>
    <property type="project" value="TreeGrafter"/>
</dbReference>
<dbReference type="PANTHER" id="PTHR10204">
    <property type="entry name" value="NAD P H OXIDOREDUCTASE-RELATED"/>
    <property type="match status" value="1"/>
</dbReference>
<keyword evidence="2 4" id="KW-0560">Oxidoreductase</keyword>
<dbReference type="PANTHER" id="PTHR10204:SF34">
    <property type="entry name" value="NAD(P)H DEHYDROGENASE [QUINONE] 1 ISOFORM 1"/>
    <property type="match status" value="1"/>
</dbReference>
<dbReference type="AlphaFoldDB" id="A0A087VUC0"/>
<protein>
    <submittedName>
        <fullName evidence="4">NAD(P)H dehydrogenase (Quinone)</fullName>
        <ecNumber evidence="4">1.10.5.1</ecNumber>
    </submittedName>
</protein>
<evidence type="ECO:0000313" key="4">
    <source>
        <dbReference type="EMBL" id="AIC92040.1"/>
    </source>
</evidence>
<gene>
    <name evidence="4" type="ORF">BINDI_0768</name>
</gene>
<reference evidence="4 5" key="1">
    <citation type="journal article" date="2014" name="Appl. Environ. Microbiol.">
        <title>Genomic encyclopedia of type strains of the genus Bifidobacterium.</title>
        <authorList>
            <person name="Milani C."/>
            <person name="Lugli G.A."/>
            <person name="Duranti S."/>
            <person name="Turroni F."/>
            <person name="Bottacini F."/>
            <person name="Mangifesta M."/>
            <person name="Sanchez B."/>
            <person name="Viappiani A."/>
            <person name="Mancabelli L."/>
            <person name="Taminiau B."/>
            <person name="Delcenserie V."/>
            <person name="Barrangou R."/>
            <person name="Margolles A."/>
            <person name="van Sinderen D."/>
            <person name="Ventura M."/>
        </authorList>
    </citation>
    <scope>NUCLEOTIDE SEQUENCE [LARGE SCALE GENOMIC DNA]</scope>
    <source>
        <strain evidence="4 5">LMG 11587</strain>
    </source>
</reference>
<evidence type="ECO:0000256" key="1">
    <source>
        <dbReference type="ARBA" id="ARBA00006252"/>
    </source>
</evidence>
<dbReference type="EMBL" id="CP006018">
    <property type="protein sequence ID" value="AIC92040.1"/>
    <property type="molecule type" value="Genomic_DNA"/>
</dbReference>
<dbReference type="Pfam" id="PF02525">
    <property type="entry name" value="Flavodoxin_2"/>
    <property type="match status" value="1"/>
</dbReference>
<sequence>MKIVAVTANPDPLSMTNAAGNALLDGAAEGGAQTELIDLCAEGFNPVYGMGDREHYLGRGPMPDDVLSMQSRIRDADALALVFPIYWYTMPAIMKGFFDRVLCRGFSYDADGTPGALASKTIRIVMLSGGGEDWYRSSGIGQALDNQIRQQTFIKYCQAGDVSFTYIDNLRSGDDEPEARQAADRHLVSLALMGRELALGDKTSAESGDAGARS</sequence>
<dbReference type="HOGENOM" id="CLU_058643_1_1_11"/>
<dbReference type="SUPFAM" id="SSF52218">
    <property type="entry name" value="Flavoproteins"/>
    <property type="match status" value="1"/>
</dbReference>
<dbReference type="KEGG" id="bii:BINDI_0768"/>
<keyword evidence="5" id="KW-1185">Reference proteome</keyword>
<dbReference type="Gene3D" id="3.40.50.360">
    <property type="match status" value="1"/>
</dbReference>
<evidence type="ECO:0000256" key="2">
    <source>
        <dbReference type="ARBA" id="ARBA00023002"/>
    </source>
</evidence>
<dbReference type="GO" id="GO:0001512">
    <property type="term" value="F:dihydronicotinamide riboside quinone reductase activity"/>
    <property type="evidence" value="ECO:0007669"/>
    <property type="project" value="UniProtKB-EC"/>
</dbReference>
<dbReference type="EC" id="1.10.5.1" evidence="4"/>
<accession>A0A087VUC0</accession>
<dbReference type="RefSeq" id="WP_033490238.1">
    <property type="nucleotide sequence ID" value="NZ_CP006018.1"/>
</dbReference>
<feature type="domain" description="Flavodoxin-like fold" evidence="3">
    <location>
        <begin position="1"/>
        <end position="186"/>
    </location>
</feature>
<dbReference type="GO" id="GO:0005829">
    <property type="term" value="C:cytosol"/>
    <property type="evidence" value="ECO:0007669"/>
    <property type="project" value="TreeGrafter"/>
</dbReference>
<evidence type="ECO:0000259" key="3">
    <source>
        <dbReference type="Pfam" id="PF02525"/>
    </source>
</evidence>